<keyword evidence="4" id="KW-1185">Reference proteome</keyword>
<accession>A0ABT4UCN6</accession>
<dbReference type="Proteomes" id="UP001527866">
    <property type="component" value="Unassembled WGS sequence"/>
</dbReference>
<dbReference type="RefSeq" id="WP_270689550.1">
    <property type="nucleotide sequence ID" value="NZ_JAQFWQ010000110.1"/>
</dbReference>
<name>A0ABT4UCN6_9ACTN</name>
<dbReference type="SUPFAM" id="SSF51679">
    <property type="entry name" value="Bacterial luciferase-like"/>
    <property type="match status" value="1"/>
</dbReference>
<dbReference type="InterPro" id="IPR036661">
    <property type="entry name" value="Luciferase-like_sf"/>
</dbReference>
<gene>
    <name evidence="3" type="ORF">O4J56_26535</name>
</gene>
<evidence type="ECO:0000313" key="3">
    <source>
        <dbReference type="EMBL" id="MDA2814234.1"/>
    </source>
</evidence>
<feature type="domain" description="Luciferase-like" evidence="2">
    <location>
        <begin position="11"/>
        <end position="243"/>
    </location>
</feature>
<proteinExistence type="predicted"/>
<dbReference type="PANTHER" id="PTHR43244:SF1">
    <property type="entry name" value="5,10-METHYLENETETRAHYDROMETHANOPTERIN REDUCTASE"/>
    <property type="match status" value="1"/>
</dbReference>
<evidence type="ECO:0000313" key="4">
    <source>
        <dbReference type="Proteomes" id="UP001527866"/>
    </source>
</evidence>
<keyword evidence="1" id="KW-0560">Oxidoreductase</keyword>
<protein>
    <submittedName>
        <fullName evidence="3">LLM class flavin-dependent oxidoreductase</fullName>
    </submittedName>
</protein>
<evidence type="ECO:0000259" key="2">
    <source>
        <dbReference type="Pfam" id="PF00296"/>
    </source>
</evidence>
<dbReference type="Pfam" id="PF00296">
    <property type="entry name" value="Bac_luciferase"/>
    <property type="match status" value="1"/>
</dbReference>
<organism evidence="3 4">
    <name type="scientific">Nocardiopsis endophytica</name>
    <dbReference type="NCBI Taxonomy" id="3018445"/>
    <lineage>
        <taxon>Bacteria</taxon>
        <taxon>Bacillati</taxon>
        <taxon>Actinomycetota</taxon>
        <taxon>Actinomycetes</taxon>
        <taxon>Streptosporangiales</taxon>
        <taxon>Nocardiopsidaceae</taxon>
        <taxon>Nocardiopsis</taxon>
    </lineage>
</organism>
<dbReference type="InterPro" id="IPR050564">
    <property type="entry name" value="F420-G6PD/mer"/>
</dbReference>
<dbReference type="InterPro" id="IPR011251">
    <property type="entry name" value="Luciferase-like_dom"/>
</dbReference>
<sequence length="324" mass="33370">MRLSVVLPGTGPLRDELALAEAAEEAGLDGVWCAEHVGLSDAVAPAAAVLSRTASVEVGLVGLTPQARHPGVTAMEASSLAELAPGRVRLAVGTGVPELMARIGADLPRPRSAARDLLRDLRACLAGERVHGGHAGPGGWSFDGYRTARAARASRADTPPPPVDLCAVRPRMVELAATDADGLSLSAGASREYLRTTFEAATGHLERAGRDRAGFRVWAVAAVSVGPDRRAAAEHLAPVLADLLPPPVAGVLAADALAPGRDAPGPEAAGRLAFCGSYADIPRLVEEYRATGIDELALCWLDGPDGATPQERARVLAETRAAVG</sequence>
<dbReference type="EMBL" id="JAQFWQ010000110">
    <property type="protein sequence ID" value="MDA2814234.1"/>
    <property type="molecule type" value="Genomic_DNA"/>
</dbReference>
<dbReference type="PANTHER" id="PTHR43244">
    <property type="match status" value="1"/>
</dbReference>
<dbReference type="Gene3D" id="3.20.20.30">
    <property type="entry name" value="Luciferase-like domain"/>
    <property type="match status" value="1"/>
</dbReference>
<evidence type="ECO:0000256" key="1">
    <source>
        <dbReference type="ARBA" id="ARBA00023002"/>
    </source>
</evidence>
<reference evidence="3 4" key="1">
    <citation type="submission" date="2023-01" db="EMBL/GenBank/DDBJ databases">
        <title>Draft genome sequence of Nocardiopsis sp. RSe5-2 isolated from halophytes.</title>
        <authorList>
            <person name="Duangmal K."/>
            <person name="Chantavorakit T."/>
        </authorList>
    </citation>
    <scope>NUCLEOTIDE SEQUENCE [LARGE SCALE GENOMIC DNA]</scope>
    <source>
        <strain evidence="3 4">RSe5-2</strain>
    </source>
</reference>
<comment type="caution">
    <text evidence="3">The sequence shown here is derived from an EMBL/GenBank/DDBJ whole genome shotgun (WGS) entry which is preliminary data.</text>
</comment>